<dbReference type="EMBL" id="CWQJ01000013">
    <property type="protein sequence ID" value="CSC29016.1"/>
    <property type="molecule type" value="Genomic_DNA"/>
</dbReference>
<protein>
    <submittedName>
        <fullName evidence="1">Uncharacterized protein</fullName>
    </submittedName>
</protein>
<reference evidence="1 2" key="1">
    <citation type="submission" date="2015-07" db="EMBL/GenBank/DDBJ databases">
        <authorList>
            <consortium name="Pathogen Informatics"/>
        </authorList>
    </citation>
    <scope>NUCLEOTIDE SEQUENCE [LARGE SCALE GENOMIC DNA]</scope>
    <source>
        <strain evidence="1 2">A325</strain>
    </source>
</reference>
<dbReference type="AlphaFoldDB" id="A0A655Y5C6"/>
<sequence length="49" mass="5336">MLTRLPARSFTFSMPESARAMILKGSVCIENTARSFLYGPCSANSLVPL</sequence>
<evidence type="ECO:0000313" key="1">
    <source>
        <dbReference type="EMBL" id="CSC29016.1"/>
    </source>
</evidence>
<organism evidence="1 2">
    <name type="scientific">Vibrio cholerae</name>
    <dbReference type="NCBI Taxonomy" id="666"/>
    <lineage>
        <taxon>Bacteria</taxon>
        <taxon>Pseudomonadati</taxon>
        <taxon>Pseudomonadota</taxon>
        <taxon>Gammaproteobacteria</taxon>
        <taxon>Vibrionales</taxon>
        <taxon>Vibrionaceae</taxon>
        <taxon>Vibrio</taxon>
    </lineage>
</organism>
<proteinExistence type="predicted"/>
<gene>
    <name evidence="1" type="ORF">ERS013201_02250</name>
</gene>
<evidence type="ECO:0000313" key="2">
    <source>
        <dbReference type="Proteomes" id="UP000046067"/>
    </source>
</evidence>
<accession>A0A655Y5C6</accession>
<dbReference type="Proteomes" id="UP000046067">
    <property type="component" value="Unassembled WGS sequence"/>
</dbReference>
<name>A0A655Y5C6_VIBCL</name>